<proteinExistence type="predicted"/>
<dbReference type="InterPro" id="IPR011042">
    <property type="entry name" value="6-blade_b-propeller_TolB-like"/>
</dbReference>
<accession>A0A4D6KDY9</accession>
<keyword evidence="1" id="KW-0812">Transmembrane</keyword>
<dbReference type="InterPro" id="IPR053143">
    <property type="entry name" value="Arylsulfate_ST"/>
</dbReference>
<keyword evidence="1" id="KW-0472">Membrane</keyword>
<dbReference type="EMBL" id="CP039375">
    <property type="protein sequence ID" value="QCD65099.1"/>
    <property type="molecule type" value="Genomic_DNA"/>
</dbReference>
<dbReference type="SUPFAM" id="SSF101898">
    <property type="entry name" value="NHL repeat"/>
    <property type="match status" value="1"/>
</dbReference>
<dbReference type="InterPro" id="IPR010262">
    <property type="entry name" value="Arylsulfotransferase_bact"/>
</dbReference>
<dbReference type="GO" id="GO:0004062">
    <property type="term" value="F:aryl sulfotransferase activity"/>
    <property type="evidence" value="ECO:0007669"/>
    <property type="project" value="InterPro"/>
</dbReference>
<reference evidence="2 3" key="2">
    <citation type="submission" date="2019-04" db="EMBL/GenBank/DDBJ databases">
        <authorList>
            <person name="Yang S."/>
            <person name="Wei W."/>
        </authorList>
    </citation>
    <scope>NUCLEOTIDE SEQUENCE [LARGE SCALE GENOMIC DNA]</scope>
    <source>
        <strain evidence="3">ZP60</strain>
    </source>
</reference>
<keyword evidence="1" id="KW-1133">Transmembrane helix</keyword>
<feature type="transmembrane region" description="Helical" evidence="1">
    <location>
        <begin position="451"/>
        <end position="471"/>
    </location>
</feature>
<gene>
    <name evidence="2" type="ORF">E5139_05385</name>
</gene>
<sequence length="486" mass="53995">MFSDGLLASCRRIGTGLTDCVARARANATAADWIRFALLATICLLLAVVAANVATSTPADNTTLQRGTVTQPADNTTIVSVQGYTFEGSVNDKKPARLIAADERAGTDWTYQSRQGSGAWFFDVDPLDDGNLLVVSPRSGETLIYELNPETNERVWERRFPFEDTHDADMLSEDELVIGHMRAWNETSEVSNDEVVVYNLTTDEITWRWRLREHFDNDTDGGMNADWSHLNDVDQVGEHRLLLSPRNFDQAIVVDRRSGEIVRRLGRDDDYSVLTEQHNPDYLVGENGTPTMLVADSGNDRVVEYARLNGSWERTWEVGTGSLKWPRDADRLPNGNTLIVDSLNHRVIEVTPTGEIVWEYYATWGPYDAERLGTGDESNGPTIRQQNATGSYDLSGSAGLRPGTGDNLDFPSRLQATFSGTLLSGPANALAQLWGHYMPWFRPVWLSSWDAAFLIGAGLLGVSWAGGEAIVRRKRLVGGLRRRLPF</sequence>
<protein>
    <submittedName>
        <fullName evidence="2">ArsR family transcriptional regulator</fullName>
    </submittedName>
</protein>
<dbReference type="PANTHER" id="PTHR35340">
    <property type="entry name" value="PQQ ENZYME REPEAT PROTEIN-RELATED"/>
    <property type="match status" value="1"/>
</dbReference>
<dbReference type="Gene3D" id="2.120.10.30">
    <property type="entry name" value="TolB, C-terminal domain"/>
    <property type="match status" value="1"/>
</dbReference>
<evidence type="ECO:0000256" key="1">
    <source>
        <dbReference type="SAM" id="Phobius"/>
    </source>
</evidence>
<name>A0A4D6KDY9_9EURY</name>
<dbReference type="GeneID" id="42178347"/>
<dbReference type="RefSeq" id="WP_012807951.1">
    <property type="nucleotide sequence ID" value="NZ_CP039375.1"/>
</dbReference>
<organism evidence="2 3">
    <name type="scientific">Halomicrobium mukohataei</name>
    <dbReference type="NCBI Taxonomy" id="57705"/>
    <lineage>
        <taxon>Archaea</taxon>
        <taxon>Methanobacteriati</taxon>
        <taxon>Methanobacteriota</taxon>
        <taxon>Stenosarchaea group</taxon>
        <taxon>Halobacteria</taxon>
        <taxon>Halobacteriales</taxon>
        <taxon>Haloarculaceae</taxon>
        <taxon>Halomicrobium</taxon>
    </lineage>
</organism>
<dbReference type="PANTHER" id="PTHR35340:SF5">
    <property type="entry name" value="ASST-DOMAIN-CONTAINING PROTEIN"/>
    <property type="match status" value="1"/>
</dbReference>
<dbReference type="Proteomes" id="UP000297053">
    <property type="component" value="Chromosome"/>
</dbReference>
<evidence type="ECO:0000313" key="3">
    <source>
        <dbReference type="Proteomes" id="UP000297053"/>
    </source>
</evidence>
<evidence type="ECO:0000313" key="2">
    <source>
        <dbReference type="EMBL" id="QCD65099.1"/>
    </source>
</evidence>
<dbReference type="OMA" id="IANMREW"/>
<dbReference type="Pfam" id="PF05935">
    <property type="entry name" value="Arylsulfotrans"/>
    <property type="match status" value="1"/>
</dbReference>
<dbReference type="AlphaFoldDB" id="A0A4D6KDY9"/>
<feature type="transmembrane region" description="Helical" evidence="1">
    <location>
        <begin position="33"/>
        <end position="54"/>
    </location>
</feature>
<reference evidence="2 3" key="1">
    <citation type="submission" date="2019-04" db="EMBL/GenBank/DDBJ databases">
        <title>Complete genome sequence of Arthrobacter sp. ZXY-2 associated with effective atrazine degradation and salt adaptation.</title>
        <authorList>
            <person name="Zhao X."/>
        </authorList>
    </citation>
    <scope>NUCLEOTIDE SEQUENCE [LARGE SCALE GENOMIC DNA]</scope>
    <source>
        <strain evidence="3">ZP60</strain>
    </source>
</reference>
<dbReference type="KEGG" id="halz:E5139_05385"/>